<name>A0AAV0DQT4_9ASTE</name>
<dbReference type="InterPro" id="IPR019734">
    <property type="entry name" value="TPR_rpt"/>
</dbReference>
<protein>
    <recommendedName>
        <fullName evidence="1">SET domain-containing protein</fullName>
    </recommendedName>
</protein>
<dbReference type="CDD" id="cd20071">
    <property type="entry name" value="SET_SMYD"/>
    <property type="match status" value="1"/>
</dbReference>
<dbReference type="AlphaFoldDB" id="A0AAV0DQT4"/>
<evidence type="ECO:0000259" key="1">
    <source>
        <dbReference type="PROSITE" id="PS50280"/>
    </source>
</evidence>
<dbReference type="InterPro" id="IPR046341">
    <property type="entry name" value="SET_dom_sf"/>
</dbReference>
<dbReference type="PROSITE" id="PS50280">
    <property type="entry name" value="SET"/>
    <property type="match status" value="1"/>
</dbReference>
<proteinExistence type="predicted"/>
<evidence type="ECO:0000313" key="3">
    <source>
        <dbReference type="EMBL" id="CAH9142384.1"/>
    </source>
</evidence>
<reference evidence="2" key="1">
    <citation type="submission" date="2022-07" db="EMBL/GenBank/DDBJ databases">
        <authorList>
            <person name="Macas J."/>
            <person name="Novak P."/>
            <person name="Neumann P."/>
        </authorList>
    </citation>
    <scope>NUCLEOTIDE SEQUENCE</scope>
</reference>
<keyword evidence="4" id="KW-1185">Reference proteome</keyword>
<dbReference type="InterPro" id="IPR053209">
    <property type="entry name" value="Gramillin-biosynth_MTr"/>
</dbReference>
<dbReference type="SUPFAM" id="SSF48452">
    <property type="entry name" value="TPR-like"/>
    <property type="match status" value="1"/>
</dbReference>
<gene>
    <name evidence="2" type="ORF">CEPIT_LOCUS17461</name>
    <name evidence="3" type="ORF">CEPIT_LOCUS39861</name>
</gene>
<dbReference type="EMBL" id="CAMAPF010000134">
    <property type="protein sequence ID" value="CAH9106159.1"/>
    <property type="molecule type" value="Genomic_DNA"/>
</dbReference>
<dbReference type="PANTHER" id="PTHR47643">
    <property type="entry name" value="TPR DOMAIN PROTEIN (AFU_ORTHOLOGUE AFUA_5G12710)"/>
    <property type="match status" value="1"/>
</dbReference>
<dbReference type="Proteomes" id="UP001152523">
    <property type="component" value="Unassembled WGS sequence"/>
</dbReference>
<evidence type="ECO:0000313" key="2">
    <source>
        <dbReference type="EMBL" id="CAH9106159.1"/>
    </source>
</evidence>
<dbReference type="SMART" id="SM00317">
    <property type="entry name" value="SET"/>
    <property type="match status" value="1"/>
</dbReference>
<dbReference type="InterPro" id="IPR011990">
    <property type="entry name" value="TPR-like_helical_dom_sf"/>
</dbReference>
<dbReference type="PANTHER" id="PTHR47643:SF2">
    <property type="entry name" value="TPR DOMAIN PROTEIN (AFU_ORTHOLOGUE AFUA_5G12710)"/>
    <property type="match status" value="1"/>
</dbReference>
<accession>A0AAV0DQT4</accession>
<evidence type="ECO:0000313" key="4">
    <source>
        <dbReference type="Proteomes" id="UP001152523"/>
    </source>
</evidence>
<feature type="domain" description="SET" evidence="1">
    <location>
        <begin position="189"/>
        <end position="373"/>
    </location>
</feature>
<comment type="caution">
    <text evidence="2">The sequence shown here is derived from an EMBL/GenBank/DDBJ whole genome shotgun (WGS) entry which is preliminary data.</text>
</comment>
<organism evidence="2 4">
    <name type="scientific">Cuscuta epithymum</name>
    <dbReference type="NCBI Taxonomy" id="186058"/>
    <lineage>
        <taxon>Eukaryota</taxon>
        <taxon>Viridiplantae</taxon>
        <taxon>Streptophyta</taxon>
        <taxon>Embryophyta</taxon>
        <taxon>Tracheophyta</taxon>
        <taxon>Spermatophyta</taxon>
        <taxon>Magnoliopsida</taxon>
        <taxon>eudicotyledons</taxon>
        <taxon>Gunneridae</taxon>
        <taxon>Pentapetalae</taxon>
        <taxon>asterids</taxon>
        <taxon>lamiids</taxon>
        <taxon>Solanales</taxon>
        <taxon>Convolvulaceae</taxon>
        <taxon>Cuscuteae</taxon>
        <taxon>Cuscuta</taxon>
        <taxon>Cuscuta subgen. Cuscuta</taxon>
    </lineage>
</organism>
<dbReference type="EMBL" id="CAMAPF010001040">
    <property type="protein sequence ID" value="CAH9142384.1"/>
    <property type="molecule type" value="Genomic_DNA"/>
</dbReference>
<sequence>MAEAEFQSEIWEEDEEDEEAEIMRQLRSKATKLLLGEEWSECIHVYSQFISLCNSHISRLHLNPSSDRLSKLSKSLCVALCNRAESHFRLRQFQPALQDCDEALKIENPNFKALLCKGKIFLSLDRYTLALGCFREANLGVHDAENGEILNGFLEKCKKLESLSKTGGFDLSNWVLNIDKVPDLAEYLGPVEIKKSEISGRGLFATKDVECGTLFLVTRAVAIERGIMSQNLEKSQLVNWNNFTDKVLQLASKCNRIRDLLSTLSIGENEDSLDVPDLNLFRPGAGYSRFPGQNLDMERIFNVLDVNSLVEQTISAKVLGKNCHYHGIGLWLLTSFINHSCEPNTRRFHVGEHVLVHASRDIKTGEELTFAYFDVLSPYSAREVKSKGWGFVCKCKRCTVESVLYSNQELQVIEVLLKKGLDMGELVYRLEDGMRRWMVRGRVRGYLRASFWGAYSEVLVSEKLRKKWGCKIPPNETLVDSLVSAVGCDERIVKAAGFGGQKRNINGHGGGCEILDMDRRALKLWRGLYGKVMKKQALKYLLKLELLDGRS</sequence>
<dbReference type="Gene3D" id="2.170.270.10">
    <property type="entry name" value="SET domain"/>
    <property type="match status" value="1"/>
</dbReference>
<dbReference type="SMART" id="SM00028">
    <property type="entry name" value="TPR"/>
    <property type="match status" value="2"/>
</dbReference>
<dbReference type="InterPro" id="IPR001214">
    <property type="entry name" value="SET_dom"/>
</dbReference>
<dbReference type="Pfam" id="PF00856">
    <property type="entry name" value="SET"/>
    <property type="match status" value="1"/>
</dbReference>
<dbReference type="Gene3D" id="1.25.40.10">
    <property type="entry name" value="Tetratricopeptide repeat domain"/>
    <property type="match status" value="1"/>
</dbReference>
<dbReference type="SUPFAM" id="SSF82199">
    <property type="entry name" value="SET domain"/>
    <property type="match status" value="1"/>
</dbReference>